<reference evidence="2 3" key="1">
    <citation type="submission" date="2023-10" db="EMBL/GenBank/DDBJ databases">
        <title>Description of Microbulbifer bruguierae sp. nov., isolated from the sediments of mangrove plant Bruguiera sexangula and comparative genomic analyses of the genus Microbulbifer.</title>
        <authorList>
            <person name="Long M."/>
        </authorList>
    </citation>
    <scope>NUCLEOTIDE SEQUENCE [LARGE SCALE GENOMIC DNA]</scope>
    <source>
        <strain evidence="2 3">SPO729</strain>
    </source>
</reference>
<feature type="domain" description="Glycosyltransferase 2-like" evidence="1">
    <location>
        <begin position="5"/>
        <end position="134"/>
    </location>
</feature>
<dbReference type="AlphaFoldDB" id="A0AAU0MW90"/>
<dbReference type="CDD" id="cd00761">
    <property type="entry name" value="Glyco_tranf_GTA_type"/>
    <property type="match status" value="1"/>
</dbReference>
<name>A0AAU0MW90_9GAMM</name>
<gene>
    <name evidence="2" type="ORF">R5R33_13980</name>
</gene>
<accession>A0AAU0MW90</accession>
<dbReference type="InterPro" id="IPR029044">
    <property type="entry name" value="Nucleotide-diphossugar_trans"/>
</dbReference>
<dbReference type="Pfam" id="PF00535">
    <property type="entry name" value="Glycos_transf_2"/>
    <property type="match status" value="1"/>
</dbReference>
<dbReference type="EMBL" id="CP137555">
    <property type="protein sequence ID" value="WOX04840.1"/>
    <property type="molecule type" value="Genomic_DNA"/>
</dbReference>
<evidence type="ECO:0000313" key="2">
    <source>
        <dbReference type="EMBL" id="WOX04840.1"/>
    </source>
</evidence>
<evidence type="ECO:0000313" key="3">
    <source>
        <dbReference type="Proteomes" id="UP001302477"/>
    </source>
</evidence>
<dbReference type="RefSeq" id="WP_318953316.1">
    <property type="nucleotide sequence ID" value="NZ_CP137555.1"/>
</dbReference>
<protein>
    <submittedName>
        <fullName evidence="2">Glycosyltransferase</fullName>
        <ecNumber evidence="2">2.4.-.-</ecNumber>
    </submittedName>
</protein>
<keyword evidence="2" id="KW-0328">Glycosyltransferase</keyword>
<proteinExistence type="predicted"/>
<dbReference type="Proteomes" id="UP001302477">
    <property type="component" value="Chromosome"/>
</dbReference>
<organism evidence="2 3">
    <name type="scientific">Microbulbifer pacificus</name>
    <dbReference type="NCBI Taxonomy" id="407164"/>
    <lineage>
        <taxon>Bacteria</taxon>
        <taxon>Pseudomonadati</taxon>
        <taxon>Pseudomonadota</taxon>
        <taxon>Gammaproteobacteria</taxon>
        <taxon>Cellvibrionales</taxon>
        <taxon>Microbulbiferaceae</taxon>
        <taxon>Microbulbifer</taxon>
    </lineage>
</organism>
<keyword evidence="3" id="KW-1185">Reference proteome</keyword>
<dbReference type="PANTHER" id="PTHR22916:SF3">
    <property type="entry name" value="UDP-GLCNAC:BETAGAL BETA-1,3-N-ACETYLGLUCOSAMINYLTRANSFERASE-LIKE PROTEIN 1"/>
    <property type="match status" value="1"/>
</dbReference>
<dbReference type="KEGG" id="mpaf:R5R33_13980"/>
<dbReference type="Gene3D" id="3.90.550.10">
    <property type="entry name" value="Spore Coat Polysaccharide Biosynthesis Protein SpsA, Chain A"/>
    <property type="match status" value="1"/>
</dbReference>
<dbReference type="SUPFAM" id="SSF53448">
    <property type="entry name" value="Nucleotide-diphospho-sugar transferases"/>
    <property type="match status" value="1"/>
</dbReference>
<dbReference type="PANTHER" id="PTHR22916">
    <property type="entry name" value="GLYCOSYLTRANSFERASE"/>
    <property type="match status" value="1"/>
</dbReference>
<dbReference type="InterPro" id="IPR001173">
    <property type="entry name" value="Glyco_trans_2-like"/>
</dbReference>
<dbReference type="GO" id="GO:0016758">
    <property type="term" value="F:hexosyltransferase activity"/>
    <property type="evidence" value="ECO:0007669"/>
    <property type="project" value="UniProtKB-ARBA"/>
</dbReference>
<keyword evidence="2" id="KW-0808">Transferase</keyword>
<dbReference type="EC" id="2.4.-.-" evidence="2"/>
<evidence type="ECO:0000259" key="1">
    <source>
        <dbReference type="Pfam" id="PF00535"/>
    </source>
</evidence>
<sequence length="309" mass="35273">MFKLSLICPMYKVSGYLPDLIESLLVGANSPQVEVIFVDDCCPEGSGDVCEQLLNSFSRRVEFQWQLLRLDVNQGLGEARNCGMKLASGDYIGFVDSDDVVMPSYWATLHDSIKLNNRPQIIEFGYSEFRDYENISVESKLRLPYKSCFQPFYTGFFAWSRIYRADLIDGMRFIHRTYEDIAFVSSSFINAQSIFLVNEALVGYRKRSGSITAHRNSSYSCILANLVDAYSRLNSKIRDDGRFSALIFYKIFVILLKGTRIADRSERRSFFLKCQPPISEASEIFFGSGALGFFRRQLLSLALVIGVRY</sequence>